<keyword evidence="1" id="KW-0812">Transmembrane</keyword>
<sequence length="164" mass="18565">MDMDAHNLGGEDMPHEHGMWYCNGEPLMSDGGSWIGHFLPGVAFLIWGLHWLQGTYRNYFTSRRSKSQEYRSQTTYSLWRFPPYAESICKVALPLIAMSLELFFAHAGGWRTMICPPGTARAGHFYGPHIGNWQHAAMYPPFILSGIVDLVGYEVELPEGVQQV</sequence>
<protein>
    <submittedName>
        <fullName evidence="2">Uncharacterized protein</fullName>
    </submittedName>
</protein>
<accession>A0AAD3HRY4</accession>
<dbReference type="AlphaFoldDB" id="A0AAD3HRY4"/>
<organism evidence="2 3">
    <name type="scientific">Astrephomene gubernaculifera</name>
    <dbReference type="NCBI Taxonomy" id="47775"/>
    <lineage>
        <taxon>Eukaryota</taxon>
        <taxon>Viridiplantae</taxon>
        <taxon>Chlorophyta</taxon>
        <taxon>core chlorophytes</taxon>
        <taxon>Chlorophyceae</taxon>
        <taxon>CS clade</taxon>
        <taxon>Chlamydomonadales</taxon>
        <taxon>Astrephomenaceae</taxon>
        <taxon>Astrephomene</taxon>
    </lineage>
</organism>
<feature type="transmembrane region" description="Helical" evidence="1">
    <location>
        <begin position="34"/>
        <end position="52"/>
    </location>
</feature>
<evidence type="ECO:0000313" key="2">
    <source>
        <dbReference type="EMBL" id="GFR50928.1"/>
    </source>
</evidence>
<proteinExistence type="predicted"/>
<keyword evidence="1" id="KW-0472">Membrane</keyword>
<dbReference type="PANTHER" id="PTHR16007:SF15">
    <property type="entry name" value="TRANSMEMBRANE PROTEIN 45B"/>
    <property type="match status" value="1"/>
</dbReference>
<evidence type="ECO:0000256" key="1">
    <source>
        <dbReference type="SAM" id="Phobius"/>
    </source>
</evidence>
<dbReference type="InterPro" id="IPR042127">
    <property type="entry name" value="TMEM45"/>
</dbReference>
<keyword evidence="3" id="KW-1185">Reference proteome</keyword>
<evidence type="ECO:0000313" key="3">
    <source>
        <dbReference type="Proteomes" id="UP001054857"/>
    </source>
</evidence>
<dbReference type="Proteomes" id="UP001054857">
    <property type="component" value="Unassembled WGS sequence"/>
</dbReference>
<dbReference type="EMBL" id="BMAR01000043">
    <property type="protein sequence ID" value="GFR50928.1"/>
    <property type="molecule type" value="Genomic_DNA"/>
</dbReference>
<name>A0AAD3HRY4_9CHLO</name>
<feature type="non-terminal residue" evidence="2">
    <location>
        <position position="1"/>
    </location>
</feature>
<reference evidence="2 3" key="1">
    <citation type="journal article" date="2021" name="Sci. Rep.">
        <title>Genome sequencing of the multicellular alga Astrephomene provides insights into convergent evolution of germ-soma differentiation.</title>
        <authorList>
            <person name="Yamashita S."/>
            <person name="Yamamoto K."/>
            <person name="Matsuzaki R."/>
            <person name="Suzuki S."/>
            <person name="Yamaguchi H."/>
            <person name="Hirooka S."/>
            <person name="Minakuchi Y."/>
            <person name="Miyagishima S."/>
            <person name="Kawachi M."/>
            <person name="Toyoda A."/>
            <person name="Nozaki H."/>
        </authorList>
    </citation>
    <scope>NUCLEOTIDE SEQUENCE [LARGE SCALE GENOMIC DNA]</scope>
    <source>
        <strain evidence="2 3">NIES-4017</strain>
    </source>
</reference>
<dbReference type="PANTHER" id="PTHR16007">
    <property type="entry name" value="EPIDIDYMAL MEMBRANE PROTEIN E9-RELATED"/>
    <property type="match status" value="1"/>
</dbReference>
<gene>
    <name evidence="2" type="ORF">Agub_g13247</name>
</gene>
<keyword evidence="1" id="KW-1133">Transmembrane helix</keyword>
<comment type="caution">
    <text evidence="2">The sequence shown here is derived from an EMBL/GenBank/DDBJ whole genome shotgun (WGS) entry which is preliminary data.</text>
</comment>